<dbReference type="AlphaFoldDB" id="A0AAV7YFR7"/>
<dbReference type="InterPro" id="IPR050566">
    <property type="entry name" value="Deoxyribonucleoside_kinase"/>
</dbReference>
<dbReference type="PANTHER" id="PTHR10513">
    <property type="entry name" value="DEOXYNUCLEOSIDE KINASE"/>
    <property type="match status" value="1"/>
</dbReference>
<dbReference type="PANTHER" id="PTHR10513:SF15">
    <property type="entry name" value="NADH DEHYDROGENASE [UBIQUINONE] 1 ALPHA SUBCOMPLEX SUBUNIT 10, MITOCHONDRIAL"/>
    <property type="match status" value="1"/>
</dbReference>
<dbReference type="InterPro" id="IPR027417">
    <property type="entry name" value="P-loop_NTPase"/>
</dbReference>
<sequence length="281" mass="33041">MSLIICEGNICAGKTTLVKELARRLNYQAFFEPTATNPYLERYYQNREKWALTMQLFLLRQRFMTYINCLEHIESGKVKGAILDRSLFSDWVFAKKNYDDGFINEQGWELYNSIRNEMVSLIPIPQITLFLDVPSKICYDRIHNLRGRKCESGIPLDYLLGLEERYLCLLEELEQWNSVVIKVDWTQFGCADDILKTIIKTICPEIKTKIVNKSSVKQGESNYDPNQLKTLWSTIIQKFVHIFDFKSYPEFKEVTQDTHKLRKVLKVDQDTNLSQFLKSDF</sequence>
<dbReference type="SUPFAM" id="SSF52540">
    <property type="entry name" value="P-loop containing nucleoside triphosphate hydrolases"/>
    <property type="match status" value="1"/>
</dbReference>
<proteinExistence type="predicted"/>
<dbReference type="InterPro" id="IPR031314">
    <property type="entry name" value="DNK_dom"/>
</dbReference>
<dbReference type="Gene3D" id="3.40.50.300">
    <property type="entry name" value="P-loop containing nucleotide triphosphate hydrolases"/>
    <property type="match status" value="1"/>
</dbReference>
<dbReference type="GO" id="GO:0006120">
    <property type="term" value="P:mitochondrial electron transport, NADH to ubiquinone"/>
    <property type="evidence" value="ECO:0007669"/>
    <property type="project" value="TreeGrafter"/>
</dbReference>
<evidence type="ECO:0000259" key="1">
    <source>
        <dbReference type="Pfam" id="PF01712"/>
    </source>
</evidence>
<name>A0AAV7YFR7_9EUKA</name>
<dbReference type="Proteomes" id="UP001146793">
    <property type="component" value="Unassembled WGS sequence"/>
</dbReference>
<evidence type="ECO:0000313" key="3">
    <source>
        <dbReference type="Proteomes" id="UP001146793"/>
    </source>
</evidence>
<feature type="domain" description="Deoxynucleoside kinase" evidence="1">
    <location>
        <begin position="4"/>
        <end position="195"/>
    </location>
</feature>
<organism evidence="2 3">
    <name type="scientific">Anaeramoeba flamelloides</name>
    <dbReference type="NCBI Taxonomy" id="1746091"/>
    <lineage>
        <taxon>Eukaryota</taxon>
        <taxon>Metamonada</taxon>
        <taxon>Anaeramoebidae</taxon>
        <taxon>Anaeramoeba</taxon>
    </lineage>
</organism>
<protein>
    <submittedName>
        <fullName evidence="2">NADH dehydrogenase [ubiquinone] 1 alpha subcomplex subunit 10</fullName>
    </submittedName>
</protein>
<accession>A0AAV7YFR7</accession>
<dbReference type="Pfam" id="PF01712">
    <property type="entry name" value="dNK"/>
    <property type="match status" value="1"/>
</dbReference>
<dbReference type="GO" id="GO:0005739">
    <property type="term" value="C:mitochondrion"/>
    <property type="evidence" value="ECO:0007669"/>
    <property type="project" value="GOC"/>
</dbReference>
<comment type="caution">
    <text evidence="2">The sequence shown here is derived from an EMBL/GenBank/DDBJ whole genome shotgun (WGS) entry which is preliminary data.</text>
</comment>
<reference evidence="2" key="1">
    <citation type="submission" date="2022-08" db="EMBL/GenBank/DDBJ databases">
        <title>Novel sulphate-reducing endosymbionts in the free-living metamonad Anaeramoeba.</title>
        <authorList>
            <person name="Jerlstrom-Hultqvist J."/>
            <person name="Cepicka I."/>
            <person name="Gallot-Lavallee L."/>
            <person name="Salas-Leiva D."/>
            <person name="Curtis B.A."/>
            <person name="Zahonova K."/>
            <person name="Pipaliya S."/>
            <person name="Dacks J."/>
            <person name="Roger A.J."/>
        </authorList>
    </citation>
    <scope>NUCLEOTIDE SEQUENCE</scope>
    <source>
        <strain evidence="2">Busselton2</strain>
    </source>
</reference>
<evidence type="ECO:0000313" key="2">
    <source>
        <dbReference type="EMBL" id="KAJ3427447.1"/>
    </source>
</evidence>
<gene>
    <name evidence="2" type="ORF">M0812_27033</name>
</gene>
<dbReference type="CDD" id="cd01673">
    <property type="entry name" value="dNK"/>
    <property type="match status" value="1"/>
</dbReference>
<dbReference type="EMBL" id="JANTQA010000063">
    <property type="protein sequence ID" value="KAJ3427447.1"/>
    <property type="molecule type" value="Genomic_DNA"/>
</dbReference>